<dbReference type="InterPro" id="IPR052155">
    <property type="entry name" value="Biofilm_reg_signaling"/>
</dbReference>
<dbReference type="PROSITE" id="PS50113">
    <property type="entry name" value="PAC"/>
    <property type="match status" value="1"/>
</dbReference>
<dbReference type="InterPro" id="IPR001633">
    <property type="entry name" value="EAL_dom"/>
</dbReference>
<feature type="domain" description="EAL" evidence="3">
    <location>
        <begin position="313"/>
        <end position="568"/>
    </location>
</feature>
<dbReference type="PANTHER" id="PTHR44757">
    <property type="entry name" value="DIGUANYLATE CYCLASE DGCP"/>
    <property type="match status" value="1"/>
</dbReference>
<dbReference type="InterPro" id="IPR035965">
    <property type="entry name" value="PAS-like_dom_sf"/>
</dbReference>
<dbReference type="SUPFAM" id="SSF141868">
    <property type="entry name" value="EAL domain-like"/>
    <property type="match status" value="1"/>
</dbReference>
<dbReference type="PANTHER" id="PTHR44757:SF2">
    <property type="entry name" value="BIOFILM ARCHITECTURE MAINTENANCE PROTEIN MBAA"/>
    <property type="match status" value="1"/>
</dbReference>
<dbReference type="Pfam" id="PF00563">
    <property type="entry name" value="EAL"/>
    <property type="match status" value="1"/>
</dbReference>
<evidence type="ECO:0000313" key="5">
    <source>
        <dbReference type="EMBL" id="QGY05331.1"/>
    </source>
</evidence>
<evidence type="ECO:0000259" key="1">
    <source>
        <dbReference type="PROSITE" id="PS50112"/>
    </source>
</evidence>
<dbReference type="Gene3D" id="3.20.20.450">
    <property type="entry name" value="EAL domain"/>
    <property type="match status" value="1"/>
</dbReference>
<dbReference type="Proteomes" id="UP000012488">
    <property type="component" value="Chromosome"/>
</dbReference>
<dbReference type="InterPro" id="IPR029787">
    <property type="entry name" value="Nucleotide_cyclase"/>
</dbReference>
<dbReference type="EMBL" id="CP043538">
    <property type="protein sequence ID" value="QGY05331.1"/>
    <property type="molecule type" value="Genomic_DNA"/>
</dbReference>
<dbReference type="SUPFAM" id="SSF55073">
    <property type="entry name" value="Nucleotide cyclase"/>
    <property type="match status" value="1"/>
</dbReference>
<dbReference type="InterPro" id="IPR000160">
    <property type="entry name" value="GGDEF_dom"/>
</dbReference>
<dbReference type="Gene3D" id="3.30.450.20">
    <property type="entry name" value="PAS domain"/>
    <property type="match status" value="1"/>
</dbReference>
<dbReference type="Pfam" id="PF13426">
    <property type="entry name" value="PAS_9"/>
    <property type="match status" value="1"/>
</dbReference>
<dbReference type="CDD" id="cd00130">
    <property type="entry name" value="PAS"/>
    <property type="match status" value="1"/>
</dbReference>
<dbReference type="InterPro" id="IPR035919">
    <property type="entry name" value="EAL_sf"/>
</dbReference>
<protein>
    <submittedName>
        <fullName evidence="5">EAL domain-containing protein</fullName>
    </submittedName>
</protein>
<dbReference type="PROSITE" id="PS50883">
    <property type="entry name" value="EAL"/>
    <property type="match status" value="1"/>
</dbReference>
<dbReference type="InterPro" id="IPR000700">
    <property type="entry name" value="PAS-assoc_C"/>
</dbReference>
<evidence type="ECO:0000259" key="3">
    <source>
        <dbReference type="PROSITE" id="PS50883"/>
    </source>
</evidence>
<feature type="domain" description="PAS" evidence="1">
    <location>
        <begin position="31"/>
        <end position="62"/>
    </location>
</feature>
<dbReference type="Pfam" id="PF00990">
    <property type="entry name" value="GGDEF"/>
    <property type="match status" value="1"/>
</dbReference>
<dbReference type="OrthoDB" id="9814202at2"/>
<dbReference type="SMART" id="SM00086">
    <property type="entry name" value="PAC"/>
    <property type="match status" value="1"/>
</dbReference>
<dbReference type="CDD" id="cd01948">
    <property type="entry name" value="EAL"/>
    <property type="match status" value="1"/>
</dbReference>
<dbReference type="SUPFAM" id="SSF55785">
    <property type="entry name" value="PYP-like sensor domain (PAS domain)"/>
    <property type="match status" value="1"/>
</dbReference>
<dbReference type="Gene3D" id="3.30.70.270">
    <property type="match status" value="1"/>
</dbReference>
<accession>A0A6B9FRW2</accession>
<dbReference type="SMART" id="SM00052">
    <property type="entry name" value="EAL"/>
    <property type="match status" value="1"/>
</dbReference>
<reference evidence="5 6" key="1">
    <citation type="journal article" date="2012" name="Genet. Mol. Biol.">
        <title>Analysis of 16S rRNA and mxaF genes revealing insights into Methylobacterium niche-specific plant association.</title>
        <authorList>
            <person name="Dourado M.N."/>
            <person name="Andreote F.D."/>
            <person name="Dini-Andreote F."/>
            <person name="Conti R."/>
            <person name="Araujo J.M."/>
            <person name="Araujo W.L."/>
        </authorList>
    </citation>
    <scope>NUCLEOTIDE SEQUENCE [LARGE SCALE GENOMIC DNA]</scope>
    <source>
        <strain evidence="5 6">SR1.6/6</strain>
    </source>
</reference>
<dbReference type="FunFam" id="3.30.70.270:FF:000001">
    <property type="entry name" value="Diguanylate cyclase domain protein"/>
    <property type="match status" value="1"/>
</dbReference>
<dbReference type="KEGG" id="mmes:MMSR116_28105"/>
<dbReference type="NCBIfam" id="TIGR00229">
    <property type="entry name" value="sensory_box"/>
    <property type="match status" value="1"/>
</dbReference>
<dbReference type="PROSITE" id="PS50112">
    <property type="entry name" value="PAS"/>
    <property type="match status" value="1"/>
</dbReference>
<dbReference type="RefSeq" id="WP_010684144.1">
    <property type="nucleotide sequence ID" value="NZ_CP043538.1"/>
</dbReference>
<dbReference type="GO" id="GO:0003824">
    <property type="term" value="F:catalytic activity"/>
    <property type="evidence" value="ECO:0007669"/>
    <property type="project" value="UniProtKB-ARBA"/>
</dbReference>
<feature type="domain" description="PAC" evidence="2">
    <location>
        <begin position="87"/>
        <end position="141"/>
    </location>
</feature>
<dbReference type="CDD" id="cd01949">
    <property type="entry name" value="GGDEF"/>
    <property type="match status" value="1"/>
</dbReference>
<dbReference type="PROSITE" id="PS50887">
    <property type="entry name" value="GGDEF"/>
    <property type="match status" value="1"/>
</dbReference>
<dbReference type="AlphaFoldDB" id="A0A6B9FRW2"/>
<organism evidence="5 6">
    <name type="scientific">Methylobacterium mesophilicum SR1.6/6</name>
    <dbReference type="NCBI Taxonomy" id="908290"/>
    <lineage>
        <taxon>Bacteria</taxon>
        <taxon>Pseudomonadati</taxon>
        <taxon>Pseudomonadota</taxon>
        <taxon>Alphaproteobacteria</taxon>
        <taxon>Hyphomicrobiales</taxon>
        <taxon>Methylobacteriaceae</taxon>
        <taxon>Methylobacterium</taxon>
    </lineage>
</organism>
<feature type="domain" description="GGDEF" evidence="4">
    <location>
        <begin position="173"/>
        <end position="304"/>
    </location>
</feature>
<sequence>MAHCLPEDNSLRTANVEENFWIDAVNDVLIVAVTDPAGRIIQVNDRFCAISGYSRGELLGRNHRILNSGCHGKAFFEEMYRTLRAGRTWRGEICNRDKNGTLYWVATTIIPEFDAGRKIVRYVACRFDISEQKAAQQRLSDMASRDPLTGLLNRNGLQALLADLMTNSERHEQGLRVLMLDIDHFKDVNDVNGHDVGDRVLRTVADRLHAVLVGRGFAARLGGDEIAAVLPDHGAETSALIQEAQDTIRQPIELDQGVFNVTASIGLARFPADGTSAGELIKCADIALYQAKRLGRDRCVTFQAPMLAATQRRVDIQEQAKIGLVRGEFELFYQPIVASDCKSPASCEALLRWRHPEHGLLTPGRFKDVFDSPRLMSAIGQMVQRQAIRQAAIWLRAGVPFEKIKFNTSAADFDLRGFSTRLLAQLAAEDVPVSCIGVEVTEGLFLGQRSSSVRQELARLSESGIEVAFDDFGTGYASLTHLRELPIARLKIDRSFVMNIGHCDRDETIVRSIVELAHRLGMLVTAEGVETEEQYRKLVEIGCDRLQGYFFFPVMPVAEAAAALHLLVENPRSSLAA</sequence>
<dbReference type="InterPro" id="IPR043128">
    <property type="entry name" value="Rev_trsase/Diguanyl_cyclase"/>
</dbReference>
<name>A0A6B9FRW2_9HYPH</name>
<dbReference type="InterPro" id="IPR001610">
    <property type="entry name" value="PAC"/>
</dbReference>
<evidence type="ECO:0000259" key="2">
    <source>
        <dbReference type="PROSITE" id="PS50113"/>
    </source>
</evidence>
<dbReference type="NCBIfam" id="TIGR00254">
    <property type="entry name" value="GGDEF"/>
    <property type="match status" value="1"/>
</dbReference>
<dbReference type="SMART" id="SM00267">
    <property type="entry name" value="GGDEF"/>
    <property type="match status" value="1"/>
</dbReference>
<dbReference type="InterPro" id="IPR000014">
    <property type="entry name" value="PAS"/>
</dbReference>
<evidence type="ECO:0000259" key="4">
    <source>
        <dbReference type="PROSITE" id="PS50887"/>
    </source>
</evidence>
<proteinExistence type="predicted"/>
<gene>
    <name evidence="5" type="ORF">MMSR116_28105</name>
</gene>
<reference evidence="5 6" key="2">
    <citation type="journal article" date="2013" name="Genome Announc.">
        <title>Draft Genome Sequence of Methylobacterium mesophilicum Strain SR1.6/6, Isolated from Citrus sinensis.</title>
        <authorList>
            <person name="Marinho Almeida D."/>
            <person name="Dini-Andreote F."/>
            <person name="Camargo Neves A.A."/>
            <person name="Juca Ramos R.T."/>
            <person name="Andreote F.D."/>
            <person name="Carneiro A.R."/>
            <person name="Oliveira de Souza Lima A."/>
            <person name="Caracciolo Gomes de Sa P.H."/>
            <person name="Ribeiro Barbosa M.S."/>
            <person name="Araujo W.L."/>
            <person name="Silva A."/>
        </authorList>
    </citation>
    <scope>NUCLEOTIDE SEQUENCE [LARGE SCALE GENOMIC DNA]</scope>
    <source>
        <strain evidence="5 6">SR1.6/6</strain>
    </source>
</reference>
<evidence type="ECO:0000313" key="6">
    <source>
        <dbReference type="Proteomes" id="UP000012488"/>
    </source>
</evidence>